<evidence type="ECO:0000313" key="2">
    <source>
        <dbReference type="EMBL" id="RHF70739.1"/>
    </source>
</evidence>
<evidence type="ECO:0000313" key="3">
    <source>
        <dbReference type="Proteomes" id="UP000284676"/>
    </source>
</evidence>
<evidence type="ECO:0008006" key="4">
    <source>
        <dbReference type="Google" id="ProtNLM"/>
    </source>
</evidence>
<reference evidence="2 3" key="1">
    <citation type="submission" date="2018-08" db="EMBL/GenBank/DDBJ databases">
        <title>A genome reference for cultivated species of the human gut microbiota.</title>
        <authorList>
            <person name="Zou Y."/>
            <person name="Xue W."/>
            <person name="Luo G."/>
        </authorList>
    </citation>
    <scope>NUCLEOTIDE SEQUENCE [LARGE SCALE GENOMIC DNA]</scope>
    <source>
        <strain evidence="2 3">AM25-1</strain>
    </source>
</reference>
<gene>
    <name evidence="2" type="ORF">DW663_10085</name>
</gene>
<protein>
    <recommendedName>
        <fullName evidence="4">Porin</fullName>
    </recommendedName>
</protein>
<organism evidence="2 3">
    <name type="scientific">Fusobacterium mortiferum</name>
    <dbReference type="NCBI Taxonomy" id="850"/>
    <lineage>
        <taxon>Bacteria</taxon>
        <taxon>Fusobacteriati</taxon>
        <taxon>Fusobacteriota</taxon>
        <taxon>Fusobacteriia</taxon>
        <taxon>Fusobacteriales</taxon>
        <taxon>Fusobacteriaceae</taxon>
        <taxon>Fusobacterium</taxon>
    </lineage>
</organism>
<dbReference type="AlphaFoldDB" id="A0A414PQC9"/>
<dbReference type="EMBL" id="QRHL01000022">
    <property type="protein sequence ID" value="RHF70739.1"/>
    <property type="molecule type" value="Genomic_DNA"/>
</dbReference>
<feature type="signal peptide" evidence="1">
    <location>
        <begin position="1"/>
        <end position="20"/>
    </location>
</feature>
<evidence type="ECO:0000256" key="1">
    <source>
        <dbReference type="SAM" id="SignalP"/>
    </source>
</evidence>
<accession>A0A414PQC9</accession>
<feature type="chain" id="PRO_5019255154" description="Porin" evidence="1">
    <location>
        <begin position="21"/>
        <end position="373"/>
    </location>
</feature>
<name>A0A414PQC9_FUSMR</name>
<dbReference type="RefSeq" id="WP_118234592.1">
    <property type="nucleotide sequence ID" value="NZ_CAEUHP010000001.1"/>
</dbReference>
<comment type="caution">
    <text evidence="2">The sequence shown here is derived from an EMBL/GenBank/DDBJ whole genome shotgun (WGS) entry which is preliminary data.</text>
</comment>
<proteinExistence type="predicted"/>
<keyword evidence="1" id="KW-0732">Signal</keyword>
<sequence>MKKSMLLVGAFLAVAAMAQAKEVVPAPVVVEEAPVQIVEKEVIVYRDKEEGFRPNGYVDLQYRYYGDTEGNGTNYSFKPADNRADGWNTNNNYSRIQFQGNINMTEKQNLEWRIRGYNSLDENDKSNPTAKDNGTETRLRYFYDHGYLGDSKVDLTSRVHYQNNADDAYQNVEYQARFDFADYMFNNDMFKTDYFVVAPKVGYTWSDDNSSDYSNQVGFDVYTWHTLPWGFSTEFNLYFTQNFYGQDQAFNNGNDMEDKNFTIDMEFYIYNTTNLYTNGNFSLDFGFEGGYDPYTWSQEKKFGSADGDNLGTDDSKYSLYALPYLQANYAVTENMTVYAAAGAEYRDWTVDNGHSASNWRWQPTAWAGFKTTF</sequence>
<dbReference type="Proteomes" id="UP000284676">
    <property type="component" value="Unassembled WGS sequence"/>
</dbReference>